<comment type="caution">
    <text evidence="4">The sequence shown here is derived from an EMBL/GenBank/DDBJ whole genome shotgun (WGS) entry which is preliminary data.</text>
</comment>
<gene>
    <name evidence="4" type="ORF">A374_15918</name>
</gene>
<feature type="region of interest" description="Disordered" evidence="1">
    <location>
        <begin position="20"/>
        <end position="61"/>
    </location>
</feature>
<dbReference type="Gene3D" id="2.30.30.1210">
    <property type="entry name" value="Domain of unknown function DUF1541"/>
    <property type="match status" value="1"/>
</dbReference>
<dbReference type="AlphaFoldDB" id="I8UBW8"/>
<feature type="signal peptide" evidence="2">
    <location>
        <begin position="1"/>
        <end position="21"/>
    </location>
</feature>
<feature type="compositionally biased region" description="Basic and acidic residues" evidence="1">
    <location>
        <begin position="28"/>
        <end position="40"/>
    </location>
</feature>
<keyword evidence="2" id="KW-0732">Signal</keyword>
<dbReference type="STRING" id="1196324.A374_15918"/>
<dbReference type="Pfam" id="PF07563">
    <property type="entry name" value="DUF1541"/>
    <property type="match status" value="2"/>
</dbReference>
<accession>I8UBW8</accession>
<feature type="domain" description="DUF1541" evidence="3">
    <location>
        <begin position="77"/>
        <end position="127"/>
    </location>
</feature>
<reference evidence="4 5" key="1">
    <citation type="journal article" date="2012" name="J. Bacteriol.">
        <title>Genome of Bacillus macauensis ZFHKF-1, a Long-Chain-Forming Bacterium.</title>
        <authorList>
            <person name="Cai L."/>
            <person name="Zhang T."/>
        </authorList>
    </citation>
    <scope>NUCLEOTIDE SEQUENCE [LARGE SCALE GENOMIC DNA]</scope>
    <source>
        <strain evidence="4 5">ZFHKF-1</strain>
    </source>
</reference>
<feature type="chain" id="PRO_5038870995" description="DUF1541 domain-containing protein" evidence="2">
    <location>
        <begin position="22"/>
        <end position="197"/>
    </location>
</feature>
<organism evidence="4 5">
    <name type="scientific">Fictibacillus macauensis ZFHKF-1</name>
    <dbReference type="NCBI Taxonomy" id="1196324"/>
    <lineage>
        <taxon>Bacteria</taxon>
        <taxon>Bacillati</taxon>
        <taxon>Bacillota</taxon>
        <taxon>Bacilli</taxon>
        <taxon>Bacillales</taxon>
        <taxon>Fictibacillaceae</taxon>
        <taxon>Fictibacillus</taxon>
    </lineage>
</organism>
<dbReference type="PATRIC" id="fig|1196324.3.peg.3256"/>
<evidence type="ECO:0000256" key="1">
    <source>
        <dbReference type="SAM" id="MobiDB-lite"/>
    </source>
</evidence>
<dbReference type="eggNOG" id="COG1388">
    <property type="taxonomic scope" value="Bacteria"/>
</dbReference>
<sequence>MKVKASLLVTAALASALTLSACSNDSSSSKKEEPKQEAKKPAMNHENMDGMEGMNHKESSELPKGLVKAQHPQFKEGSKITLMNDHMAGMKNAKGTVKGAYDTYTYEVSYEPTNGGKPVKNHKWVVQEELKAPKAKPVQKGGKVTLNVDHMAGMKGAVATVDSVKKQTVYVVDYTSTTDGKEVKNHKWMTGDELKAR</sequence>
<name>I8UBW8_9BACL</name>
<evidence type="ECO:0000313" key="5">
    <source>
        <dbReference type="Proteomes" id="UP000004080"/>
    </source>
</evidence>
<evidence type="ECO:0000313" key="4">
    <source>
        <dbReference type="EMBL" id="EIT84288.1"/>
    </source>
</evidence>
<dbReference type="InterPro" id="IPR011438">
    <property type="entry name" value="DUF1541"/>
</dbReference>
<evidence type="ECO:0000256" key="2">
    <source>
        <dbReference type="SAM" id="SignalP"/>
    </source>
</evidence>
<dbReference type="RefSeq" id="WP_007203256.1">
    <property type="nucleotide sequence ID" value="NZ_AKKV01000036.1"/>
</dbReference>
<dbReference type="Proteomes" id="UP000004080">
    <property type="component" value="Unassembled WGS sequence"/>
</dbReference>
<dbReference type="EMBL" id="AKKV01000036">
    <property type="protein sequence ID" value="EIT84288.1"/>
    <property type="molecule type" value="Genomic_DNA"/>
</dbReference>
<protein>
    <recommendedName>
        <fullName evidence="3">DUF1541 domain-containing protein</fullName>
    </recommendedName>
</protein>
<feature type="domain" description="DUF1541" evidence="3">
    <location>
        <begin position="140"/>
        <end position="190"/>
    </location>
</feature>
<proteinExistence type="predicted"/>
<evidence type="ECO:0000259" key="3">
    <source>
        <dbReference type="Pfam" id="PF07563"/>
    </source>
</evidence>
<keyword evidence="5" id="KW-1185">Reference proteome</keyword>
<dbReference type="PROSITE" id="PS51257">
    <property type="entry name" value="PROKAR_LIPOPROTEIN"/>
    <property type="match status" value="1"/>
</dbReference>
<dbReference type="OrthoDB" id="1701949at2"/>